<dbReference type="EMBL" id="MLAK01001268">
    <property type="protein sequence ID" value="OHS95060.1"/>
    <property type="molecule type" value="Genomic_DNA"/>
</dbReference>
<feature type="compositionally biased region" description="Polar residues" evidence="2">
    <location>
        <begin position="15"/>
        <end position="43"/>
    </location>
</feature>
<dbReference type="Proteomes" id="UP000179807">
    <property type="component" value="Unassembled WGS sequence"/>
</dbReference>
<dbReference type="InterPro" id="IPR011041">
    <property type="entry name" value="Quinoprot_gluc/sorb_DH_b-prop"/>
</dbReference>
<dbReference type="PANTHER" id="PTHR44324">
    <property type="entry name" value="WD40 REPEAT DOMAIN 95"/>
    <property type="match status" value="1"/>
</dbReference>
<keyword evidence="5" id="KW-1185">Reference proteome</keyword>
<evidence type="ECO:0000256" key="1">
    <source>
        <dbReference type="ARBA" id="ARBA00022737"/>
    </source>
</evidence>
<evidence type="ECO:0000313" key="4">
    <source>
        <dbReference type="EMBL" id="OHS95060.1"/>
    </source>
</evidence>
<evidence type="ECO:0000313" key="5">
    <source>
        <dbReference type="Proteomes" id="UP000179807"/>
    </source>
</evidence>
<reference evidence="4" key="1">
    <citation type="submission" date="2016-10" db="EMBL/GenBank/DDBJ databases">
        <authorList>
            <person name="Benchimol M."/>
            <person name="Almeida L.G."/>
            <person name="Vasconcelos A.T."/>
            <person name="Perreira-Neves A."/>
            <person name="Rosa I.A."/>
            <person name="Tasca T."/>
            <person name="Bogo M.R."/>
            <person name="de Souza W."/>
        </authorList>
    </citation>
    <scope>NUCLEOTIDE SEQUENCE [LARGE SCALE GENOMIC DNA]</scope>
    <source>
        <strain evidence="4">K</strain>
    </source>
</reference>
<dbReference type="PROSITE" id="PS50222">
    <property type="entry name" value="EF_HAND_2"/>
    <property type="match status" value="1"/>
</dbReference>
<dbReference type="InterPro" id="IPR015943">
    <property type="entry name" value="WD40/YVTN_repeat-like_dom_sf"/>
</dbReference>
<evidence type="ECO:0000256" key="2">
    <source>
        <dbReference type="SAM" id="MobiDB-lite"/>
    </source>
</evidence>
<protein>
    <submittedName>
        <fullName evidence="4">EF hand family protein</fullName>
    </submittedName>
</protein>
<feature type="region of interest" description="Disordered" evidence="2">
    <location>
        <begin position="340"/>
        <end position="363"/>
    </location>
</feature>
<dbReference type="SMART" id="SM00320">
    <property type="entry name" value="WD40"/>
    <property type="match status" value="6"/>
</dbReference>
<dbReference type="InterPro" id="IPR051242">
    <property type="entry name" value="WD-EF-hand_domain"/>
</dbReference>
<dbReference type="InterPro" id="IPR011992">
    <property type="entry name" value="EF-hand-dom_pair"/>
</dbReference>
<name>A0A1J4JCQ2_9EUKA</name>
<sequence>MQRDLSHITKRLPSLNENDNAQVGKVSQNQQVYNTQKTSNDSKGNIKFEDTSFSSIKSDKNGFVNPPRSMKSRIGQRQKQRENTQQRRFISQLRHAFEEVDISNDGFIDVEQWNNSKLREIIHDGNLSDSEFIDYFRRIDANNNEVITWSELVHYLMKDISSVDFVKSNDAVQFIDKSMASPVHTKSQMHRESVKSITQCLNTGEYITLSDDSIRFWNPADLSFKRHILDPGNFSACVVFENTLTLAVATTSRRLIFFNLDTLALLPIEISASPSPKTIHKMTLNDARNALKILESPQMPMFNSPSTMAIMSSGSPVIATTVPPPINSMTTPTVSSATASISKGSSLTHKSITNKKPKKEAETKKSDGFFVGDDQGIIEAFKLVAPLRRQGTDFTIDRVGRCQVHNGLISQIIPIDSFETYASASHDNTIKLWKYDIYTKSFTIVRVFQDDQPVLSIIFSSHQKVIASCSSARDAFVWSLSPPRKIFKLGSHYNQLQLITDYITTTNERYILTMTNKKEFRLWDSVNYRMVREWSDPSCPEWKYTAAFFDERRHVLIAAHRDIIKWAEDESALLESKEAHTHRRPIVGCFLSNAFGQIVTIDSVCSIRVWNVETGTMASSHNEPRAYGNSDICTATLDCSGRRLLTSDFKNNVLMRNYNSGSELATLNLPHTSSLITILNSCTIGGRDYLIRAGWDKTIALFCEAEQYHYELHRMFSGHSTDISAVAGFNIGVISGTINGEIFSWTFDSHIPIAAKELVSHATVEFLIIINDKYLVVGDSACTMSLFSLPKLLPITSFEFSHGIYSPCSLSAAVCERVESSNKSDMCYILYTADTLGYVQTWKIMIGSLDNDIKISKLNDISRLSNDEINKLIVYNDFFIVCCVDSCVRVFTKEDFAYIGFFSDESSWSLDDESTWVYTCIDIDKKHFKEPLNGERSHVMAARSLRIMPQFSERFFHE</sequence>
<keyword evidence="1" id="KW-0677">Repeat</keyword>
<organism evidence="4 5">
    <name type="scientific">Tritrichomonas foetus</name>
    <dbReference type="NCBI Taxonomy" id="1144522"/>
    <lineage>
        <taxon>Eukaryota</taxon>
        <taxon>Metamonada</taxon>
        <taxon>Parabasalia</taxon>
        <taxon>Tritrichomonadida</taxon>
        <taxon>Tritrichomonadidae</taxon>
        <taxon>Tritrichomonas</taxon>
    </lineage>
</organism>
<dbReference type="SUPFAM" id="SSF50978">
    <property type="entry name" value="WD40 repeat-like"/>
    <property type="match status" value="2"/>
</dbReference>
<dbReference type="Gene3D" id="2.130.10.10">
    <property type="entry name" value="YVTN repeat-like/Quinoprotein amine dehydrogenase"/>
    <property type="match status" value="2"/>
</dbReference>
<dbReference type="SUPFAM" id="SSF50952">
    <property type="entry name" value="Soluble quinoprotein glucose dehydrogenase"/>
    <property type="match status" value="1"/>
</dbReference>
<dbReference type="AlphaFoldDB" id="A0A1J4JCQ2"/>
<accession>A0A1J4JCQ2</accession>
<gene>
    <name evidence="4" type="ORF">TRFO_38754</name>
</gene>
<comment type="caution">
    <text evidence="4">The sequence shown here is derived from an EMBL/GenBank/DDBJ whole genome shotgun (WGS) entry which is preliminary data.</text>
</comment>
<dbReference type="InterPro" id="IPR002048">
    <property type="entry name" value="EF_hand_dom"/>
</dbReference>
<dbReference type="RefSeq" id="XP_068348197.1">
    <property type="nucleotide sequence ID" value="XM_068512239.1"/>
</dbReference>
<dbReference type="Pfam" id="PF13499">
    <property type="entry name" value="EF-hand_7"/>
    <property type="match status" value="1"/>
</dbReference>
<dbReference type="Gene3D" id="1.10.238.10">
    <property type="entry name" value="EF-hand"/>
    <property type="match status" value="1"/>
</dbReference>
<evidence type="ECO:0000259" key="3">
    <source>
        <dbReference type="PROSITE" id="PS50222"/>
    </source>
</evidence>
<dbReference type="PANTHER" id="PTHR44324:SF4">
    <property type="entry name" value="WD40 REPEAT DOMAIN 95"/>
    <property type="match status" value="1"/>
</dbReference>
<dbReference type="InterPro" id="IPR001680">
    <property type="entry name" value="WD40_rpt"/>
</dbReference>
<feature type="domain" description="EF-hand" evidence="3">
    <location>
        <begin position="127"/>
        <end position="162"/>
    </location>
</feature>
<dbReference type="SUPFAM" id="SSF47473">
    <property type="entry name" value="EF-hand"/>
    <property type="match status" value="1"/>
</dbReference>
<feature type="region of interest" description="Disordered" evidence="2">
    <location>
        <begin position="1"/>
        <end position="86"/>
    </location>
</feature>
<dbReference type="VEuPathDB" id="TrichDB:TRFO_38754"/>
<dbReference type="InterPro" id="IPR036322">
    <property type="entry name" value="WD40_repeat_dom_sf"/>
</dbReference>
<dbReference type="GeneID" id="94846943"/>
<dbReference type="OrthoDB" id="75172at2759"/>
<dbReference type="GO" id="GO:0005509">
    <property type="term" value="F:calcium ion binding"/>
    <property type="evidence" value="ECO:0007669"/>
    <property type="project" value="InterPro"/>
</dbReference>
<proteinExistence type="predicted"/>